<name>A0AAE3N7G7_9BURK</name>
<proteinExistence type="predicted"/>
<dbReference type="Gene3D" id="3.10.180.10">
    <property type="entry name" value="2,3-Dihydroxybiphenyl 1,2-Dioxygenase, domain 1"/>
    <property type="match status" value="1"/>
</dbReference>
<dbReference type="SUPFAM" id="SSF54593">
    <property type="entry name" value="Glyoxalase/Bleomycin resistance protein/Dihydroxybiphenyl dioxygenase"/>
    <property type="match status" value="1"/>
</dbReference>
<evidence type="ECO:0000313" key="2">
    <source>
        <dbReference type="Proteomes" id="UP001212602"/>
    </source>
</evidence>
<organism evidence="1 2">
    <name type="scientific">Xenophilus arseniciresistens</name>
    <dbReference type="NCBI Taxonomy" id="1283306"/>
    <lineage>
        <taxon>Bacteria</taxon>
        <taxon>Pseudomonadati</taxon>
        <taxon>Pseudomonadota</taxon>
        <taxon>Betaproteobacteria</taxon>
        <taxon>Burkholderiales</taxon>
        <taxon>Comamonadaceae</taxon>
        <taxon>Xenophilus</taxon>
    </lineage>
</organism>
<protein>
    <submittedName>
        <fullName evidence="1">Bleomycin resistance protein</fullName>
    </submittedName>
</protein>
<comment type="caution">
    <text evidence="1">The sequence shown here is derived from an EMBL/GenBank/DDBJ whole genome shotgun (WGS) entry which is preliminary data.</text>
</comment>
<dbReference type="AlphaFoldDB" id="A0AAE3N7G7"/>
<dbReference type="RefSeq" id="WP_271427499.1">
    <property type="nucleotide sequence ID" value="NZ_JAQIPB010000002.1"/>
</dbReference>
<evidence type="ECO:0000313" key="1">
    <source>
        <dbReference type="EMBL" id="MDA7416273.1"/>
    </source>
</evidence>
<dbReference type="Proteomes" id="UP001212602">
    <property type="component" value="Unassembled WGS sequence"/>
</dbReference>
<dbReference type="InterPro" id="IPR029068">
    <property type="entry name" value="Glyas_Bleomycin-R_OHBP_Dase"/>
</dbReference>
<reference evidence="1" key="1">
    <citation type="submission" date="2023-01" db="EMBL/GenBank/DDBJ databases">
        <title>Xenophilus mangrovi sp. nov., isolated from soil of Mangrove nature reserve.</title>
        <authorList>
            <person name="Xu S."/>
            <person name="Liu Z."/>
            <person name="Xu Y."/>
        </authorList>
    </citation>
    <scope>NUCLEOTIDE SEQUENCE</scope>
    <source>
        <strain evidence="1">YW8</strain>
    </source>
</reference>
<accession>A0AAE3N7G7</accession>
<dbReference type="EMBL" id="JAQIPB010000002">
    <property type="protein sequence ID" value="MDA7416273.1"/>
    <property type="molecule type" value="Genomic_DNA"/>
</dbReference>
<keyword evidence="2" id="KW-1185">Reference proteome</keyword>
<gene>
    <name evidence="1" type="ORF">PGB34_07840</name>
</gene>
<sequence length="150" mass="16318">MMKLYLNFFCRDIEAQCRFYGAVLGLPEHEALRSPIYRALQGPGFELGFNAWPAYELLGLRERAPAAGKTAPVTCYPTLMLHDPAAVEQAAKACIAQGGQLLQGPFATYYGQWQAVLCDPESQVLRVACVGLPPGHEAPALDALLNQSSH</sequence>